<accession>A0AAV6EE82</accession>
<evidence type="ECO:0000256" key="1">
    <source>
        <dbReference type="SAM" id="Coils"/>
    </source>
</evidence>
<sequence>MGGYNGSNIFYKEKMMQISRAVCATLFGVSLSVSSTFGYSVDEKVDEINKNLRAYNYFYLPFKDKSADIAQKLGNINGDIKNVTADQLNTNGKYEELGDIFKFALGGSTVAGLGVGPGVRIGEYNEDDLDYDQNLNFNLYEGLIDTGGWAERVDALTFTTDKGRNVSISHDNNSIEIKFDNGERNTIRLDQDGNLYATSSGSSVNNNTIFQSGLSKNDLATIAKLVESNVKNSVELFKTTTFFDGLAMLIMEKDESEYKDNANFKAMFNEIKKLGNSNDVLKSLELFNKANAKDLELIKDSISRLEEIKTTTSGDKSAKIKEFNEFLVKNNFEFGVEEDEGSYRIDGYVSKINDNISDDDLNKFLNMLKAEQKNSEKSIKNINDYMASHNLKAILDKVFENKAIDSANAENKATETEAIASANQATTKVNDIKIQVANTQKELEQAKLNVNKINADPNATQEQKEQALAEQTELENLIKNQQAELNQAKQDRNKAIEAKIEAIKNNQANNLGQTEKSVTSALASIVARDDIADLLSGDKDSIISAVKDAVNSINTASETINSKVNTDIIKFSADIATNTRLAKLSNPFNEDLALAYAIANLKDDAFADNGDSLSSVVRAYTDRFNYDNGLWATLVGSKSSVKNGVDSKLYGFNIGYDKTFDNTIIGSYLTYAQTRAKNSIINNEADNYQLGIYSRSFVQNSEIDAKLSFGVGKNELKRIQNQSEQSGKYDTNFFAAEATYGYIFDLGNEFYAKPLTGLTYSYVSSKAFDESGKFAINWGKTTQKSLSLKAGVELRNYIADGSYIYITPAYEQEIYKNNNDLRLNYVGSNYDIIIGSGKKKHGYAVVQTGADFSITQNLSTNINFGAKARSGEKYYNGTLGLRYKF</sequence>
<dbReference type="AlphaFoldDB" id="A0AAV6EE82"/>
<dbReference type="SUPFAM" id="SSF103515">
    <property type="entry name" value="Autotransporter"/>
    <property type="match status" value="1"/>
</dbReference>
<dbReference type="InterPro" id="IPR005546">
    <property type="entry name" value="Autotransporte_beta"/>
</dbReference>
<dbReference type="PROSITE" id="PS51208">
    <property type="entry name" value="AUTOTRANSPORTER"/>
    <property type="match status" value="1"/>
</dbReference>
<comment type="caution">
    <text evidence="3">The sequence shown here is derived from an EMBL/GenBank/DDBJ whole genome shotgun (WGS) entry which is preliminary data.</text>
</comment>
<reference evidence="3 4" key="1">
    <citation type="submission" date="2019-09" db="EMBL/GenBank/DDBJ databases">
        <title>Draft genome sequences of 48 bacterial type strains from the CCUG.</title>
        <authorList>
            <person name="Tunovic T."/>
            <person name="Pineiro-Iglesias B."/>
            <person name="Unosson C."/>
            <person name="Inganas E."/>
            <person name="Ohlen M."/>
            <person name="Cardew S."/>
            <person name="Jensie-Markopoulos S."/>
            <person name="Salva-Serra F."/>
            <person name="Jaen-Luchoro D."/>
            <person name="Karlsson R."/>
            <person name="Svensson-Stadler L."/>
            <person name="Chun J."/>
            <person name="Moore E."/>
        </authorList>
    </citation>
    <scope>NUCLEOTIDE SEQUENCE [LARGE SCALE GENOMIC DNA]</scope>
    <source>
        <strain evidence="3 4">CCUG 34538</strain>
    </source>
</reference>
<evidence type="ECO:0000313" key="4">
    <source>
        <dbReference type="Proteomes" id="UP000423641"/>
    </source>
</evidence>
<evidence type="ECO:0000259" key="2">
    <source>
        <dbReference type="PROSITE" id="PS51208"/>
    </source>
</evidence>
<keyword evidence="1" id="KW-0175">Coiled coil</keyword>
<dbReference type="InterPro" id="IPR036709">
    <property type="entry name" value="Autotransporte_beta_dom_sf"/>
</dbReference>
<proteinExistence type="predicted"/>
<dbReference type="SMART" id="SM00869">
    <property type="entry name" value="Autotransporter"/>
    <property type="match status" value="1"/>
</dbReference>
<organism evidence="3 4">
    <name type="scientific">Campylobacter hyointestinalis subsp. lawsonii</name>
    <dbReference type="NCBI Taxonomy" id="91353"/>
    <lineage>
        <taxon>Bacteria</taxon>
        <taxon>Pseudomonadati</taxon>
        <taxon>Campylobacterota</taxon>
        <taxon>Epsilonproteobacteria</taxon>
        <taxon>Campylobacterales</taxon>
        <taxon>Campylobacteraceae</taxon>
        <taxon>Campylobacter</taxon>
    </lineage>
</organism>
<feature type="coiled-coil region" evidence="1">
    <location>
        <begin position="422"/>
        <end position="506"/>
    </location>
</feature>
<dbReference type="EMBL" id="VZON01000007">
    <property type="protein sequence ID" value="KAB0611872.1"/>
    <property type="molecule type" value="Genomic_DNA"/>
</dbReference>
<dbReference type="Proteomes" id="UP000423641">
    <property type="component" value="Unassembled WGS sequence"/>
</dbReference>
<evidence type="ECO:0000313" key="3">
    <source>
        <dbReference type="EMBL" id="KAB0611872.1"/>
    </source>
</evidence>
<name>A0AAV6EE82_CAMHY</name>
<gene>
    <name evidence="3" type="ORF">F7P66_07980</name>
</gene>
<feature type="domain" description="Autotransporter" evidence="2">
    <location>
        <begin position="623"/>
        <end position="885"/>
    </location>
</feature>
<dbReference type="Gene3D" id="2.40.128.130">
    <property type="entry name" value="Autotransporter beta-domain"/>
    <property type="match status" value="1"/>
</dbReference>
<protein>
    <submittedName>
        <fullName evidence="3">Autotransporter domain-containing protein</fullName>
    </submittedName>
</protein>
<dbReference type="Pfam" id="PF03797">
    <property type="entry name" value="Autotransporter"/>
    <property type="match status" value="1"/>
</dbReference>